<dbReference type="CDD" id="cd19071">
    <property type="entry name" value="AKR_AKR1-5-like"/>
    <property type="match status" value="1"/>
</dbReference>
<dbReference type="Gene3D" id="3.20.20.100">
    <property type="entry name" value="NADP-dependent oxidoreductase domain"/>
    <property type="match status" value="1"/>
</dbReference>
<dbReference type="PANTHER" id="PTHR43827:SF13">
    <property type="entry name" value="ALDO_KETO REDUCTASE FAMILY PROTEIN"/>
    <property type="match status" value="1"/>
</dbReference>
<dbReference type="Pfam" id="PF00248">
    <property type="entry name" value="Aldo_ket_red"/>
    <property type="match status" value="1"/>
</dbReference>
<dbReference type="PROSITE" id="PS00798">
    <property type="entry name" value="ALDOKETO_REDUCTASE_1"/>
    <property type="match status" value="1"/>
</dbReference>
<comment type="similarity">
    <text evidence="1">Belongs to the aldo/keto reductase family.</text>
</comment>
<accession>A0A8E2DTK6</accession>
<dbReference type="AlphaFoldDB" id="A0A8E2DTK6"/>
<dbReference type="PIRSF" id="PIRSF000097">
    <property type="entry name" value="AKR"/>
    <property type="match status" value="1"/>
</dbReference>
<dbReference type="InterPro" id="IPR020471">
    <property type="entry name" value="AKR"/>
</dbReference>
<gene>
    <name evidence="7" type="ORF">OBBRIDRAFT_788334</name>
</gene>
<dbReference type="PANTHER" id="PTHR43827">
    <property type="entry name" value="2,5-DIKETO-D-GLUCONIC ACID REDUCTASE"/>
    <property type="match status" value="1"/>
</dbReference>
<evidence type="ECO:0000313" key="7">
    <source>
        <dbReference type="EMBL" id="OCH95448.1"/>
    </source>
</evidence>
<dbReference type="Proteomes" id="UP000250043">
    <property type="component" value="Unassembled WGS sequence"/>
</dbReference>
<evidence type="ECO:0000256" key="5">
    <source>
        <dbReference type="PIRSR" id="PIRSR000097-3"/>
    </source>
</evidence>
<feature type="active site" description="Proton donor" evidence="3">
    <location>
        <position position="51"/>
    </location>
</feature>
<dbReference type="EMBL" id="KV722336">
    <property type="protein sequence ID" value="OCH95448.1"/>
    <property type="molecule type" value="Genomic_DNA"/>
</dbReference>
<sequence length="275" mass="30975">MSLSINSAVRLPTGYDMPVIGLGVYQNEDCRPACLASLKHGYRHIDSARLYNNEDEVGKAVRESGVPRNEVFLTSKVMHHEHGYENTLKAIDDSLKRFAFDYLDLYLIHSPLSGKAKRLEAWKALLEAKKTGKLRTVGVSNYNVKHIEEIREAGLEVPVVNQIELHPFCQQRPIVEYCKRNNILIQAYCPLVRGKHDNPVLQKVAKKYNKDVAQILVRWSLQHGFVPLPKSSKPERVVSNANVFDFQISAEDMAEIDGLDQGKAGAVSWNPVDAD</sequence>
<evidence type="ECO:0000256" key="1">
    <source>
        <dbReference type="ARBA" id="ARBA00007905"/>
    </source>
</evidence>
<feature type="binding site" evidence="4">
    <location>
        <position position="109"/>
    </location>
    <ligand>
        <name>substrate</name>
    </ligand>
</feature>
<name>A0A8E2DTK6_9APHY</name>
<proteinExistence type="inferred from homology"/>
<evidence type="ECO:0000256" key="2">
    <source>
        <dbReference type="ARBA" id="ARBA00023002"/>
    </source>
</evidence>
<dbReference type="FunFam" id="3.20.20.100:FF:000015">
    <property type="entry name" value="Oxidoreductase, aldo/keto reductase family"/>
    <property type="match status" value="1"/>
</dbReference>
<keyword evidence="2" id="KW-0560">Oxidoreductase</keyword>
<evidence type="ECO:0000256" key="3">
    <source>
        <dbReference type="PIRSR" id="PIRSR000097-1"/>
    </source>
</evidence>
<dbReference type="GO" id="GO:0016491">
    <property type="term" value="F:oxidoreductase activity"/>
    <property type="evidence" value="ECO:0007669"/>
    <property type="project" value="UniProtKB-KW"/>
</dbReference>
<feature type="domain" description="NADP-dependent oxidoreductase" evidence="6">
    <location>
        <begin position="32"/>
        <end position="260"/>
    </location>
</feature>
<evidence type="ECO:0000313" key="8">
    <source>
        <dbReference type="Proteomes" id="UP000250043"/>
    </source>
</evidence>
<feature type="site" description="Lowers pKa of active site Tyr" evidence="5">
    <location>
        <position position="76"/>
    </location>
</feature>
<evidence type="ECO:0000256" key="4">
    <source>
        <dbReference type="PIRSR" id="PIRSR000097-2"/>
    </source>
</evidence>
<organism evidence="7 8">
    <name type="scientific">Obba rivulosa</name>
    <dbReference type="NCBI Taxonomy" id="1052685"/>
    <lineage>
        <taxon>Eukaryota</taxon>
        <taxon>Fungi</taxon>
        <taxon>Dikarya</taxon>
        <taxon>Basidiomycota</taxon>
        <taxon>Agaricomycotina</taxon>
        <taxon>Agaricomycetes</taxon>
        <taxon>Polyporales</taxon>
        <taxon>Gelatoporiaceae</taxon>
        <taxon>Obba</taxon>
    </lineage>
</organism>
<dbReference type="PRINTS" id="PR00069">
    <property type="entry name" value="ALDKETRDTASE"/>
</dbReference>
<evidence type="ECO:0000259" key="6">
    <source>
        <dbReference type="Pfam" id="PF00248"/>
    </source>
</evidence>
<keyword evidence="8" id="KW-1185">Reference proteome</keyword>
<protein>
    <submittedName>
        <fullName evidence="7">Aldo/keto reductase</fullName>
    </submittedName>
</protein>
<dbReference type="InterPro" id="IPR023210">
    <property type="entry name" value="NADP_OxRdtase_dom"/>
</dbReference>
<reference evidence="7 8" key="1">
    <citation type="submission" date="2016-07" db="EMBL/GenBank/DDBJ databases">
        <title>Draft genome of the white-rot fungus Obba rivulosa 3A-2.</title>
        <authorList>
            <consortium name="DOE Joint Genome Institute"/>
            <person name="Miettinen O."/>
            <person name="Riley R."/>
            <person name="Acob R."/>
            <person name="Barry K."/>
            <person name="Cullen D."/>
            <person name="De Vries R."/>
            <person name="Hainaut M."/>
            <person name="Hatakka A."/>
            <person name="Henrissat B."/>
            <person name="Hilden K."/>
            <person name="Kuo R."/>
            <person name="Labutti K."/>
            <person name="Lipzen A."/>
            <person name="Makela M.R."/>
            <person name="Sandor L."/>
            <person name="Spatafora J.W."/>
            <person name="Grigoriev I.V."/>
            <person name="Hibbett D.S."/>
        </authorList>
    </citation>
    <scope>NUCLEOTIDE SEQUENCE [LARGE SCALE GENOMIC DNA]</scope>
    <source>
        <strain evidence="7 8">3A-2</strain>
    </source>
</reference>
<dbReference type="SUPFAM" id="SSF51430">
    <property type="entry name" value="NAD(P)-linked oxidoreductase"/>
    <property type="match status" value="1"/>
</dbReference>
<dbReference type="OrthoDB" id="416253at2759"/>
<dbReference type="InterPro" id="IPR036812">
    <property type="entry name" value="NAD(P)_OxRdtase_dom_sf"/>
</dbReference>
<dbReference type="InterPro" id="IPR018170">
    <property type="entry name" value="Aldo/ket_reductase_CS"/>
</dbReference>